<proteinExistence type="predicted"/>
<name>A0ABS6CI75_9ACTN</name>
<dbReference type="Pfam" id="PF20703">
    <property type="entry name" value="nSTAND1"/>
    <property type="match status" value="1"/>
</dbReference>
<feature type="domain" description="Novel STAND NTPase 1" evidence="2">
    <location>
        <begin position="1"/>
        <end position="68"/>
    </location>
</feature>
<reference evidence="3 4" key="1">
    <citation type="submission" date="2021-06" db="EMBL/GenBank/DDBJ databases">
        <authorList>
            <person name="Pan X."/>
        </authorList>
    </citation>
    <scope>NUCLEOTIDE SEQUENCE [LARGE SCALE GENOMIC DNA]</scope>
    <source>
        <strain evidence="3 4">4503</strain>
    </source>
</reference>
<evidence type="ECO:0000313" key="3">
    <source>
        <dbReference type="EMBL" id="MBU3866506.1"/>
    </source>
</evidence>
<dbReference type="Proteomes" id="UP000720508">
    <property type="component" value="Unassembled WGS sequence"/>
</dbReference>
<keyword evidence="4" id="KW-1185">Reference proteome</keyword>
<gene>
    <name evidence="3" type="ORF">KN815_21295</name>
</gene>
<evidence type="ECO:0000259" key="2">
    <source>
        <dbReference type="Pfam" id="PF20703"/>
    </source>
</evidence>
<sequence>MNRGELREAIVKPAQAAGHTVERTLTAHIIDEVDGEPGALPLVSHALLETWHRRKGRALTLTAYVPGGRRTGHPAARAPGRTGDRDFVRHR</sequence>
<protein>
    <recommendedName>
        <fullName evidence="2">Novel STAND NTPase 1 domain-containing protein</fullName>
    </recommendedName>
</protein>
<dbReference type="InterPro" id="IPR049052">
    <property type="entry name" value="nSTAND1"/>
</dbReference>
<comment type="caution">
    <text evidence="3">The sequence shown here is derived from an EMBL/GenBank/DDBJ whole genome shotgun (WGS) entry which is preliminary data.</text>
</comment>
<accession>A0ABS6CI75</accession>
<evidence type="ECO:0000256" key="1">
    <source>
        <dbReference type="SAM" id="MobiDB-lite"/>
    </source>
</evidence>
<organism evidence="3 4">
    <name type="scientific">Streptomyces niphimycinicus</name>
    <dbReference type="NCBI Taxonomy" id="2842201"/>
    <lineage>
        <taxon>Bacteria</taxon>
        <taxon>Bacillati</taxon>
        <taxon>Actinomycetota</taxon>
        <taxon>Actinomycetes</taxon>
        <taxon>Kitasatosporales</taxon>
        <taxon>Streptomycetaceae</taxon>
        <taxon>Streptomyces</taxon>
    </lineage>
</organism>
<evidence type="ECO:0000313" key="4">
    <source>
        <dbReference type="Proteomes" id="UP000720508"/>
    </source>
</evidence>
<feature type="region of interest" description="Disordered" evidence="1">
    <location>
        <begin position="65"/>
        <end position="91"/>
    </location>
</feature>
<feature type="compositionally biased region" description="Basic and acidic residues" evidence="1">
    <location>
        <begin position="82"/>
        <end position="91"/>
    </location>
</feature>
<dbReference type="EMBL" id="JAHLEM010000230">
    <property type="protein sequence ID" value="MBU3866506.1"/>
    <property type="molecule type" value="Genomic_DNA"/>
</dbReference>